<feature type="domain" description="N-acetyltransferase" evidence="1">
    <location>
        <begin position="6"/>
        <end position="209"/>
    </location>
</feature>
<dbReference type="PROSITE" id="PS51186">
    <property type="entry name" value="GNAT"/>
    <property type="match status" value="1"/>
</dbReference>
<dbReference type="Gene3D" id="3.40.630.30">
    <property type="match status" value="1"/>
</dbReference>
<dbReference type="CDD" id="cd04301">
    <property type="entry name" value="NAT_SF"/>
    <property type="match status" value="1"/>
</dbReference>
<dbReference type="STRING" id="1193502.SHALO_1235"/>
<dbReference type="RefSeq" id="WP_069477831.1">
    <property type="nucleotide sequence ID" value="NZ_CP017111.1"/>
</dbReference>
<gene>
    <name evidence="2" type="ORF">SHALO_1235</name>
</gene>
<dbReference type="SUPFAM" id="SSF55729">
    <property type="entry name" value="Acyl-CoA N-acyltransferases (Nat)"/>
    <property type="match status" value="1"/>
</dbReference>
<protein>
    <submittedName>
        <fullName evidence="2">Putative acetyltransferase</fullName>
    </submittedName>
</protein>
<sequence length="209" mass="24791">MSETTIRLESMQPKHSQSLIELLIYTFRNHFKQCQNLSNEQLTHLFEKRLESSSNESSTHRIIALEDDKVVGTLCLKWKPELEQAKAKNVLFSKEMVQVLGKWDFFKLALSLHLLKHEPALYECYIADISVHPEHQEQGIEPLLIQWACDFAKKDTKFDLITLYLMDKNKDTARFFEKFFFRTCLQKKSFARSVLFDDYQWNYMTLPLK</sequence>
<keyword evidence="2" id="KW-0808">Transferase</keyword>
<evidence type="ECO:0000313" key="3">
    <source>
        <dbReference type="Proteomes" id="UP000094609"/>
    </source>
</evidence>
<dbReference type="InterPro" id="IPR000182">
    <property type="entry name" value="GNAT_dom"/>
</dbReference>
<dbReference type="Pfam" id="PF00583">
    <property type="entry name" value="Acetyltransf_1"/>
    <property type="match status" value="1"/>
</dbReference>
<reference evidence="3" key="1">
    <citation type="submission" date="2016-08" db="EMBL/GenBank/DDBJ databases">
        <title>Complete genome sequence of the organohalide-respiring Epsilonproteobacterium Sulfurospirillum halorespirans.</title>
        <authorList>
            <person name="Goris T."/>
            <person name="Zimmermann J."/>
            <person name="Schenz B."/>
            <person name="Lemos M."/>
            <person name="Hackermueller J."/>
            <person name="Diekert G."/>
        </authorList>
    </citation>
    <scope>NUCLEOTIDE SEQUENCE [LARGE SCALE GENOMIC DNA]</scope>
    <source>
        <strain>DSM 13726</strain>
        <strain evidence="3">PCE-M2</strain>
    </source>
</reference>
<dbReference type="KEGG" id="shal:SHALO_1235"/>
<evidence type="ECO:0000259" key="1">
    <source>
        <dbReference type="PROSITE" id="PS51186"/>
    </source>
</evidence>
<dbReference type="EMBL" id="CP017111">
    <property type="protein sequence ID" value="AOO65013.1"/>
    <property type="molecule type" value="Genomic_DNA"/>
</dbReference>
<dbReference type="Proteomes" id="UP000094609">
    <property type="component" value="Chromosome"/>
</dbReference>
<dbReference type="PATRIC" id="fig|1193502.14.peg.1254"/>
<dbReference type="AlphaFoldDB" id="A0A1D7TJ58"/>
<name>A0A1D7TJ58_9BACT</name>
<dbReference type="GO" id="GO:0016747">
    <property type="term" value="F:acyltransferase activity, transferring groups other than amino-acyl groups"/>
    <property type="evidence" value="ECO:0007669"/>
    <property type="project" value="InterPro"/>
</dbReference>
<organism evidence="2 3">
    <name type="scientific">Sulfurospirillum halorespirans DSM 13726</name>
    <dbReference type="NCBI Taxonomy" id="1193502"/>
    <lineage>
        <taxon>Bacteria</taxon>
        <taxon>Pseudomonadati</taxon>
        <taxon>Campylobacterota</taxon>
        <taxon>Epsilonproteobacteria</taxon>
        <taxon>Campylobacterales</taxon>
        <taxon>Sulfurospirillaceae</taxon>
        <taxon>Sulfurospirillum</taxon>
    </lineage>
</organism>
<dbReference type="InterPro" id="IPR016181">
    <property type="entry name" value="Acyl_CoA_acyltransferase"/>
</dbReference>
<evidence type="ECO:0000313" key="2">
    <source>
        <dbReference type="EMBL" id="AOO65013.1"/>
    </source>
</evidence>
<accession>A0A1D7TJ58</accession>
<proteinExistence type="predicted"/>
<keyword evidence="3" id="KW-1185">Reference proteome</keyword>